<dbReference type="GeneID" id="6350221"/>
<proteinExistence type="predicted"/>
<dbReference type="Proteomes" id="UP000245464">
    <property type="component" value="Chromosome 10"/>
</dbReference>
<reference evidence="1" key="1">
    <citation type="journal article" date="2018" name="BMC Genomics">
        <title>Comparative genomics of the wheat fungal pathogen Pyrenophora tritici-repentis reveals chromosomal variations and genome plasticity.</title>
        <authorList>
            <person name="Moolhuijzen P."/>
            <person name="See P.T."/>
            <person name="Hane J.K."/>
            <person name="Shi G."/>
            <person name="Liu Z."/>
            <person name="Oliver R.P."/>
            <person name="Moffat C.S."/>
        </authorList>
    </citation>
    <scope>NUCLEOTIDE SEQUENCE [LARGE SCALE GENOMIC DNA]</scope>
    <source>
        <strain evidence="1">M4</strain>
    </source>
</reference>
<evidence type="ECO:0000313" key="1">
    <source>
        <dbReference type="EMBL" id="KAF7565228.1"/>
    </source>
</evidence>
<sequence length="215" mass="24357">MDAVEVTWPTLLAARQQNDAANQLSNNVHTPAPLEAPVNHAAPQDTAINQATPLEAPVNYNMPFGQPNLYLQLSQILEWEIWNHNQTRAALCTELARRAETETEIHMKGQELERWKESCHIVYTALDEHRAENASLKLDVGALTAELRHRRELQPQPKVECSTPHLAPDYDGGRDLEKLHEPQLSEDEHTSSWRLGFIRDIDDHFNGSATSSWTC</sequence>
<dbReference type="KEGG" id="ptrr:6350221"/>
<dbReference type="AlphaFoldDB" id="A0A316ZTJ7"/>
<dbReference type="EMBL" id="NQIK02000010">
    <property type="protein sequence ID" value="KAF7565228.1"/>
    <property type="molecule type" value="Genomic_DNA"/>
</dbReference>
<gene>
    <name evidence="1" type="ORF">PtrM4_046620</name>
</gene>
<accession>A0A316ZTJ7</accession>
<dbReference type="RefSeq" id="XP_001942234.2">
    <property type="nucleotide sequence ID" value="XM_001942199.2"/>
</dbReference>
<evidence type="ECO:0000313" key="2">
    <source>
        <dbReference type="Proteomes" id="UP000245464"/>
    </source>
</evidence>
<protein>
    <submittedName>
        <fullName evidence="1">Uncharacterized protein</fullName>
    </submittedName>
</protein>
<organism evidence="1 2">
    <name type="scientific">Pyrenophora tritici-repentis</name>
    <dbReference type="NCBI Taxonomy" id="45151"/>
    <lineage>
        <taxon>Eukaryota</taxon>
        <taxon>Fungi</taxon>
        <taxon>Dikarya</taxon>
        <taxon>Ascomycota</taxon>
        <taxon>Pezizomycotina</taxon>
        <taxon>Dothideomycetes</taxon>
        <taxon>Pleosporomycetidae</taxon>
        <taxon>Pleosporales</taxon>
        <taxon>Pleosporineae</taxon>
        <taxon>Pleosporaceae</taxon>
        <taxon>Pyrenophora</taxon>
    </lineage>
</organism>
<comment type="caution">
    <text evidence="1">The sequence shown here is derived from an EMBL/GenBank/DDBJ whole genome shotgun (WGS) entry which is preliminary data.</text>
</comment>
<name>A0A316ZTJ7_9PLEO</name>